<dbReference type="Proteomes" id="UP000184387">
    <property type="component" value="Unassembled WGS sequence"/>
</dbReference>
<gene>
    <name evidence="3" type="ORF">SAMN02745194_04301</name>
</gene>
<dbReference type="Gene3D" id="3.30.530.20">
    <property type="match status" value="1"/>
</dbReference>
<sequence>MSMAASDGEAFVLTRVFAAPRARVWDAWTRPEMLARWFGPRGTTNTVLRSELRPGGLLHFRLDMPDGGRMWGRFVYRAVEAPRRLVWVHSFADEAGEVARAPFPGEWPLEMLNTVTFEEAAAGTEVTLHSVPIGGTAEERRAFEAGKPSMQEGWGGSFGQLDLFLAGQG</sequence>
<dbReference type="AlphaFoldDB" id="A0A1M6Q630"/>
<evidence type="ECO:0000313" key="3">
    <source>
        <dbReference type="EMBL" id="SHK15672.1"/>
    </source>
</evidence>
<accession>A0A1M6Q630</accession>
<dbReference type="RefSeq" id="WP_217659730.1">
    <property type="nucleotide sequence ID" value="NZ_FQZF01000034.1"/>
</dbReference>
<feature type="domain" description="Activator of Hsp90 ATPase homologue 1/2-like C-terminal" evidence="2">
    <location>
        <begin position="19"/>
        <end position="163"/>
    </location>
</feature>
<protein>
    <submittedName>
        <fullName evidence="3">Uncharacterized conserved protein YndB, AHSA1/START domain</fullName>
    </submittedName>
</protein>
<evidence type="ECO:0000313" key="4">
    <source>
        <dbReference type="Proteomes" id="UP000184387"/>
    </source>
</evidence>
<evidence type="ECO:0000256" key="1">
    <source>
        <dbReference type="ARBA" id="ARBA00006817"/>
    </source>
</evidence>
<keyword evidence="4" id="KW-1185">Reference proteome</keyword>
<dbReference type="SUPFAM" id="SSF55961">
    <property type="entry name" value="Bet v1-like"/>
    <property type="match status" value="1"/>
</dbReference>
<organism evidence="3 4">
    <name type="scientific">Muricoccus roseus</name>
    <dbReference type="NCBI Taxonomy" id="198092"/>
    <lineage>
        <taxon>Bacteria</taxon>
        <taxon>Pseudomonadati</taxon>
        <taxon>Pseudomonadota</taxon>
        <taxon>Alphaproteobacteria</taxon>
        <taxon>Acetobacterales</taxon>
        <taxon>Roseomonadaceae</taxon>
        <taxon>Muricoccus</taxon>
    </lineage>
</organism>
<dbReference type="STRING" id="198092.SAMN02745194_04301"/>
<name>A0A1M6Q630_9PROT</name>
<evidence type="ECO:0000259" key="2">
    <source>
        <dbReference type="Pfam" id="PF08327"/>
    </source>
</evidence>
<comment type="similarity">
    <text evidence="1">Belongs to the AHA1 family.</text>
</comment>
<dbReference type="Pfam" id="PF08327">
    <property type="entry name" value="AHSA1"/>
    <property type="match status" value="1"/>
</dbReference>
<reference evidence="3 4" key="1">
    <citation type="submission" date="2016-11" db="EMBL/GenBank/DDBJ databases">
        <authorList>
            <person name="Jaros S."/>
            <person name="Januszkiewicz K."/>
            <person name="Wedrychowicz H."/>
        </authorList>
    </citation>
    <scope>NUCLEOTIDE SEQUENCE [LARGE SCALE GENOMIC DNA]</scope>
    <source>
        <strain evidence="3 4">DSM 14916</strain>
    </source>
</reference>
<dbReference type="InterPro" id="IPR023393">
    <property type="entry name" value="START-like_dom_sf"/>
</dbReference>
<dbReference type="EMBL" id="FQZF01000034">
    <property type="protein sequence ID" value="SHK15672.1"/>
    <property type="molecule type" value="Genomic_DNA"/>
</dbReference>
<dbReference type="InterPro" id="IPR013538">
    <property type="entry name" value="ASHA1/2-like_C"/>
</dbReference>
<dbReference type="CDD" id="cd07814">
    <property type="entry name" value="SRPBCC_CalC_Aha1-like"/>
    <property type="match status" value="1"/>
</dbReference>
<proteinExistence type="inferred from homology"/>